<comment type="caution">
    <text evidence="8">The sequence shown here is derived from an EMBL/GenBank/DDBJ whole genome shotgun (WGS) entry which is preliminary data.</text>
</comment>
<dbReference type="Pfam" id="PF16575">
    <property type="entry name" value="CLP1_P"/>
    <property type="match status" value="1"/>
</dbReference>
<evidence type="ECO:0000313" key="9">
    <source>
        <dbReference type="Proteomes" id="UP001516464"/>
    </source>
</evidence>
<dbReference type="PANTHER" id="PTHR12755:SF6">
    <property type="entry name" value="POLYRIBONUCLEOTIDE 5'-HYDROXYL-KINASE CLP1"/>
    <property type="match status" value="1"/>
</dbReference>
<evidence type="ECO:0000256" key="3">
    <source>
        <dbReference type="ARBA" id="ARBA00022741"/>
    </source>
</evidence>
<dbReference type="InterPro" id="IPR038239">
    <property type="entry name" value="Clp1_N_sf"/>
</dbReference>
<dbReference type="EMBL" id="SBIQ01000174">
    <property type="protein sequence ID" value="KAF7682824.1"/>
    <property type="molecule type" value="Genomic_DNA"/>
</dbReference>
<dbReference type="InterPro" id="IPR045116">
    <property type="entry name" value="Clp1/Grc3"/>
</dbReference>
<evidence type="ECO:0000259" key="5">
    <source>
        <dbReference type="Pfam" id="PF06807"/>
    </source>
</evidence>
<keyword evidence="9" id="KW-1185">Reference proteome</keyword>
<dbReference type="Pfam" id="PF06807">
    <property type="entry name" value="Clp1"/>
    <property type="match status" value="1"/>
</dbReference>
<evidence type="ECO:0000259" key="7">
    <source>
        <dbReference type="Pfam" id="PF16575"/>
    </source>
</evidence>
<accession>A0ABQ7HXE7</accession>
<feature type="domain" description="Clp1 N-terminal" evidence="6">
    <location>
        <begin position="13"/>
        <end position="94"/>
    </location>
</feature>
<dbReference type="PANTHER" id="PTHR12755">
    <property type="entry name" value="CLEAVAGE/POLYADENYLATION FACTOR IA SUBUNIT CLP1P"/>
    <property type="match status" value="1"/>
</dbReference>
<dbReference type="InterPro" id="IPR032324">
    <property type="entry name" value="Clp1_N"/>
</dbReference>
<evidence type="ECO:0000313" key="8">
    <source>
        <dbReference type="EMBL" id="KAF7682824.1"/>
    </source>
</evidence>
<evidence type="ECO:0000259" key="6">
    <source>
        <dbReference type="Pfam" id="PF16573"/>
    </source>
</evidence>
<dbReference type="Proteomes" id="UP001516464">
    <property type="component" value="Unassembled WGS sequence"/>
</dbReference>
<dbReference type="InterPro" id="IPR032319">
    <property type="entry name" value="CLP1_P"/>
</dbReference>
<keyword evidence="4" id="KW-0067">ATP-binding</keyword>
<keyword evidence="3" id="KW-0547">Nucleotide-binding</keyword>
<dbReference type="Gene3D" id="2.60.120.1030">
    <property type="entry name" value="Clp1, DNA binding domain"/>
    <property type="match status" value="1"/>
</dbReference>
<name>A0ABQ7HXE7_9MICR</name>
<evidence type="ECO:0000256" key="1">
    <source>
        <dbReference type="ARBA" id="ARBA00018706"/>
    </source>
</evidence>
<gene>
    <name evidence="8" type="primary">Clp1</name>
    <name evidence="8" type="ORF">TCON_1959</name>
</gene>
<feature type="domain" description="Clp1 P-loop" evidence="7">
    <location>
        <begin position="107"/>
        <end position="236"/>
    </location>
</feature>
<dbReference type="Gene3D" id="2.40.30.330">
    <property type="entry name" value="Pre-mRNA cleavage complex subunit Clp1, C-terminal domain"/>
    <property type="match status" value="1"/>
</dbReference>
<protein>
    <recommendedName>
        <fullName evidence="2">Polynucleotide 5'-hydroxyl-kinase GRC3</fullName>
    </recommendedName>
    <alternativeName>
        <fullName evidence="1">Polynucleotide 5'-hydroxyl-kinase grc3</fullName>
    </alternativeName>
</protein>
<dbReference type="InterPro" id="IPR027417">
    <property type="entry name" value="P-loop_NTPase"/>
</dbReference>
<evidence type="ECO:0000256" key="4">
    <source>
        <dbReference type="ARBA" id="ARBA00022840"/>
    </source>
</evidence>
<dbReference type="Gene3D" id="3.40.50.300">
    <property type="entry name" value="P-loop containing nucleotide triphosphate hydrolases"/>
    <property type="match status" value="1"/>
</dbReference>
<proteinExistence type="predicted"/>
<organism evidence="8 9">
    <name type="scientific">Astathelohania contejeani</name>
    <dbReference type="NCBI Taxonomy" id="164912"/>
    <lineage>
        <taxon>Eukaryota</taxon>
        <taxon>Fungi</taxon>
        <taxon>Fungi incertae sedis</taxon>
        <taxon>Microsporidia</taxon>
        <taxon>Astathelohaniidae</taxon>
        <taxon>Astathelohania</taxon>
    </lineage>
</organism>
<reference evidence="8 9" key="1">
    <citation type="submission" date="2019-01" db="EMBL/GenBank/DDBJ databases">
        <title>Genomes sequencing and comparative genomics of infectious freshwater microsporidia, Cucumispora dikerogammari and Thelohania contejeani.</title>
        <authorList>
            <person name="Cormier A."/>
            <person name="Giraud I."/>
            <person name="Wattier R."/>
            <person name="Teixeira M."/>
            <person name="Grandjean F."/>
            <person name="Rigaud T."/>
            <person name="Cordaux R."/>
        </authorList>
    </citation>
    <scope>NUCLEOTIDE SEQUENCE [LARGE SCALE GENOMIC DNA]</scope>
    <source>
        <strain evidence="8">T1</strain>
        <tissue evidence="8">Spores</tissue>
    </source>
</reference>
<dbReference type="InterPro" id="IPR038238">
    <property type="entry name" value="Clp1_C_sf"/>
</dbReference>
<evidence type="ECO:0000256" key="2">
    <source>
        <dbReference type="ARBA" id="ARBA00019824"/>
    </source>
</evidence>
<dbReference type="InterPro" id="IPR010655">
    <property type="entry name" value="Clp1_C"/>
</dbReference>
<sequence length="382" mass="43966">MEKPTTLSQEFTLLSDHEYRIEVSETQKLKLQIIEGVAEVKGQELLNEKYYVFSDIKTYIYTFHGCKIRVEGEYEVAYVSEYTHVSKLYNFFRSLISPEKVLIVGKGRFTACTTLINYFIRIHKKILFTELDVTTGNLVFPGVLGSVEIDKLIAYNEGINQSSILAYFYGTTEYKNIEYYNTILRELSNTIKEKEFKDTQIILGPNNPDRIESIIKEFPIDKVLVVGDERMYNMLKVPNKISIHGGNGYVEDNYLIDKRIHYYFYGRKGDLTPYSLSLRKEYEIVRIGEEHIAPMSALPLGAARKVSSDTIKPVEPVERAVMGISQANNINEVDKLPVIGFVVVNFVVKKENEIESVKILCPQSKIPKQKFYIQGDIKYSQF</sequence>
<feature type="domain" description="Clp1 C-terminal" evidence="5">
    <location>
        <begin position="271"/>
        <end position="380"/>
    </location>
</feature>
<dbReference type="Pfam" id="PF16573">
    <property type="entry name" value="CLP1_N"/>
    <property type="match status" value="1"/>
</dbReference>